<dbReference type="EMBL" id="GBRH01177825">
    <property type="protein sequence ID" value="JAE20071.1"/>
    <property type="molecule type" value="Transcribed_RNA"/>
</dbReference>
<protein>
    <submittedName>
        <fullName evidence="2">Uncharacterized protein</fullName>
    </submittedName>
</protein>
<name>A0A0A9GC05_ARUDO</name>
<evidence type="ECO:0000313" key="2">
    <source>
        <dbReference type="EMBL" id="JAE20071.1"/>
    </source>
</evidence>
<proteinExistence type="predicted"/>
<evidence type="ECO:0000256" key="1">
    <source>
        <dbReference type="SAM" id="MobiDB-lite"/>
    </source>
</evidence>
<dbReference type="AlphaFoldDB" id="A0A0A9GC05"/>
<feature type="compositionally biased region" description="Basic and acidic residues" evidence="1">
    <location>
        <begin position="45"/>
        <end position="62"/>
    </location>
</feature>
<sequence>MYVHSTGLNFFPHQGAWQRELLLLSQDQRESSSRHLLFQSVISSPRDERTTPHVERSTWRRR</sequence>
<reference evidence="2" key="2">
    <citation type="journal article" date="2015" name="Data Brief">
        <title>Shoot transcriptome of the giant reed, Arundo donax.</title>
        <authorList>
            <person name="Barrero R.A."/>
            <person name="Guerrero F.D."/>
            <person name="Moolhuijzen P."/>
            <person name="Goolsby J.A."/>
            <person name="Tidwell J."/>
            <person name="Bellgard S.E."/>
            <person name="Bellgard M.I."/>
        </authorList>
    </citation>
    <scope>NUCLEOTIDE SEQUENCE</scope>
    <source>
        <tissue evidence="2">Shoot tissue taken approximately 20 cm above the soil surface</tissue>
    </source>
</reference>
<reference evidence="2" key="1">
    <citation type="submission" date="2014-09" db="EMBL/GenBank/DDBJ databases">
        <authorList>
            <person name="Magalhaes I.L.F."/>
            <person name="Oliveira U."/>
            <person name="Santos F.R."/>
            <person name="Vidigal T.H.D.A."/>
            <person name="Brescovit A.D."/>
            <person name="Santos A.J."/>
        </authorList>
    </citation>
    <scope>NUCLEOTIDE SEQUENCE</scope>
    <source>
        <tissue evidence="2">Shoot tissue taken approximately 20 cm above the soil surface</tissue>
    </source>
</reference>
<organism evidence="2">
    <name type="scientific">Arundo donax</name>
    <name type="common">Giant reed</name>
    <name type="synonym">Donax arundinaceus</name>
    <dbReference type="NCBI Taxonomy" id="35708"/>
    <lineage>
        <taxon>Eukaryota</taxon>
        <taxon>Viridiplantae</taxon>
        <taxon>Streptophyta</taxon>
        <taxon>Embryophyta</taxon>
        <taxon>Tracheophyta</taxon>
        <taxon>Spermatophyta</taxon>
        <taxon>Magnoliopsida</taxon>
        <taxon>Liliopsida</taxon>
        <taxon>Poales</taxon>
        <taxon>Poaceae</taxon>
        <taxon>PACMAD clade</taxon>
        <taxon>Arundinoideae</taxon>
        <taxon>Arundineae</taxon>
        <taxon>Arundo</taxon>
    </lineage>
</organism>
<accession>A0A0A9GC05</accession>
<feature type="region of interest" description="Disordered" evidence="1">
    <location>
        <begin position="41"/>
        <end position="62"/>
    </location>
</feature>